<sequence length="284" mass="33092">MNSSGNQGLNTIDSRSLVIVKLTVVFLIYYFCAYLSEKSFSYFLFDIIYFQYSKIINHIYHAYYYIVHLFCALLAYKIIAPQTTTNKISQRYCDFGLMVVIFITSSVLVAFIVSTISSMVIDDYNLIMMNSDKPLFAVDEHGVQWSSVVISMILHGLLYPILEELFFRKTLFQRLSETTSIKLSFVISSVCFALIHNNMISALVASFFLCYIYLKFGFFAVIICHGIHNLFILFIYLVYFYFNDHHMLVWNVISNNMIYFPLLLILNMVLILLYKLRTSGLLRH</sequence>
<feature type="transmembrane region" description="Helical" evidence="1">
    <location>
        <begin position="16"/>
        <end position="36"/>
    </location>
</feature>
<dbReference type="Proteomes" id="UP000838160">
    <property type="component" value="Unassembled WGS sequence"/>
</dbReference>
<feature type="transmembrane region" description="Helical" evidence="1">
    <location>
        <begin position="62"/>
        <end position="80"/>
    </location>
</feature>
<feature type="transmembrane region" description="Helical" evidence="1">
    <location>
        <begin position="141"/>
        <end position="162"/>
    </location>
</feature>
<dbReference type="InterPro" id="IPR003675">
    <property type="entry name" value="Rce1/LyrA-like_dom"/>
</dbReference>
<dbReference type="EMBL" id="CAKLCM010000002">
    <property type="protein sequence ID" value="CAH0525155.1"/>
    <property type="molecule type" value="Genomic_DNA"/>
</dbReference>
<dbReference type="Pfam" id="PF02517">
    <property type="entry name" value="Rce1-like"/>
    <property type="match status" value="1"/>
</dbReference>
<name>A0ABN8DEE9_9VIBR</name>
<comment type="caution">
    <text evidence="3">The sequence shown here is derived from an EMBL/GenBank/DDBJ whole genome shotgun (WGS) entry which is preliminary data.</text>
</comment>
<gene>
    <name evidence="3" type="ORF">VHP8226_00822</name>
</gene>
<feature type="transmembrane region" description="Helical" evidence="1">
    <location>
        <begin position="254"/>
        <end position="274"/>
    </location>
</feature>
<evidence type="ECO:0000259" key="2">
    <source>
        <dbReference type="Pfam" id="PF02517"/>
    </source>
</evidence>
<evidence type="ECO:0000313" key="4">
    <source>
        <dbReference type="Proteomes" id="UP000838160"/>
    </source>
</evidence>
<evidence type="ECO:0000313" key="3">
    <source>
        <dbReference type="EMBL" id="CAH0525155.1"/>
    </source>
</evidence>
<feature type="transmembrane region" description="Helical" evidence="1">
    <location>
        <begin position="220"/>
        <end position="242"/>
    </location>
</feature>
<organism evidence="3 4">
    <name type="scientific">Vibrio hippocampi</name>
    <dbReference type="NCBI Taxonomy" id="654686"/>
    <lineage>
        <taxon>Bacteria</taxon>
        <taxon>Pseudomonadati</taxon>
        <taxon>Pseudomonadota</taxon>
        <taxon>Gammaproteobacteria</taxon>
        <taxon>Vibrionales</taxon>
        <taxon>Vibrionaceae</taxon>
        <taxon>Vibrio</taxon>
    </lineage>
</organism>
<feature type="transmembrane region" description="Helical" evidence="1">
    <location>
        <begin position="183"/>
        <end position="214"/>
    </location>
</feature>
<protein>
    <recommendedName>
        <fullName evidence="2">CAAX prenyl protease 2/Lysostaphin resistance protein A-like domain-containing protein</fullName>
    </recommendedName>
</protein>
<evidence type="ECO:0000256" key="1">
    <source>
        <dbReference type="SAM" id="Phobius"/>
    </source>
</evidence>
<keyword evidence="1" id="KW-0812">Transmembrane</keyword>
<keyword evidence="1" id="KW-0472">Membrane</keyword>
<accession>A0ABN8DEE9</accession>
<keyword evidence="4" id="KW-1185">Reference proteome</keyword>
<proteinExistence type="predicted"/>
<feature type="domain" description="CAAX prenyl protease 2/Lysostaphin resistance protein A-like" evidence="2">
    <location>
        <begin position="147"/>
        <end position="231"/>
    </location>
</feature>
<keyword evidence="1" id="KW-1133">Transmembrane helix</keyword>
<reference evidence="3" key="1">
    <citation type="submission" date="2021-12" db="EMBL/GenBank/DDBJ databases">
        <authorList>
            <person name="Rodrigo-Torres L."/>
            <person name="Arahal R. D."/>
            <person name="Lucena T."/>
        </authorList>
    </citation>
    <scope>NUCLEOTIDE SEQUENCE</scope>
    <source>
        <strain evidence="3">CECT 8226</strain>
    </source>
</reference>
<feature type="transmembrane region" description="Helical" evidence="1">
    <location>
        <begin position="92"/>
        <end position="121"/>
    </location>
</feature>